<dbReference type="RefSeq" id="XP_019046184.1">
    <property type="nucleotide sequence ID" value="XM_019191554.1"/>
</dbReference>
<organism evidence="2">
    <name type="scientific">Kwoniella bestiolae CBS 10118</name>
    <dbReference type="NCBI Taxonomy" id="1296100"/>
    <lineage>
        <taxon>Eukaryota</taxon>
        <taxon>Fungi</taxon>
        <taxon>Dikarya</taxon>
        <taxon>Basidiomycota</taxon>
        <taxon>Agaricomycotina</taxon>
        <taxon>Tremellomycetes</taxon>
        <taxon>Tremellales</taxon>
        <taxon>Cryptococcaceae</taxon>
        <taxon>Kwoniella</taxon>
    </lineage>
</organism>
<gene>
    <name evidence="2" type="ORF">I302_04924</name>
    <name evidence="3" type="ORF">I302_105803</name>
</gene>
<dbReference type="AlphaFoldDB" id="A0A1B9G270"/>
<dbReference type="OrthoDB" id="10609910at2759"/>
<dbReference type="Proteomes" id="UP000092730">
    <property type="component" value="Chromosome 4"/>
</dbReference>
<reference evidence="2" key="1">
    <citation type="submission" date="2013-07" db="EMBL/GenBank/DDBJ databases">
        <title>The Genome Sequence of Cryptococcus bestiolae CBS10118.</title>
        <authorList>
            <consortium name="The Broad Institute Genome Sequencing Platform"/>
            <person name="Cuomo C."/>
            <person name="Litvintseva A."/>
            <person name="Chen Y."/>
            <person name="Heitman J."/>
            <person name="Sun S."/>
            <person name="Springer D."/>
            <person name="Dromer F."/>
            <person name="Young S.K."/>
            <person name="Zeng Q."/>
            <person name="Gargeya S."/>
            <person name="Fitzgerald M."/>
            <person name="Abouelleil A."/>
            <person name="Alvarado L."/>
            <person name="Berlin A.M."/>
            <person name="Chapman S.B."/>
            <person name="Dewar J."/>
            <person name="Goldberg J."/>
            <person name="Griggs A."/>
            <person name="Gujja S."/>
            <person name="Hansen M."/>
            <person name="Howarth C."/>
            <person name="Imamovic A."/>
            <person name="Larimer J."/>
            <person name="McCowan C."/>
            <person name="Murphy C."/>
            <person name="Pearson M."/>
            <person name="Priest M."/>
            <person name="Roberts A."/>
            <person name="Saif S."/>
            <person name="Shea T."/>
            <person name="Sykes S."/>
            <person name="Wortman J."/>
            <person name="Nusbaum C."/>
            <person name="Birren B."/>
        </authorList>
    </citation>
    <scope>NUCLEOTIDE SEQUENCE [LARGE SCALE GENOMIC DNA]</scope>
    <source>
        <strain evidence="2">CBS 10118</strain>
    </source>
</reference>
<dbReference type="VEuPathDB" id="FungiDB:I302_04924"/>
<protein>
    <submittedName>
        <fullName evidence="2">Uncharacterized protein</fullName>
    </submittedName>
</protein>
<reference evidence="3" key="2">
    <citation type="submission" date="2013-07" db="EMBL/GenBank/DDBJ databases">
        <authorList>
            <consortium name="The Broad Institute Genome Sequencing Platform"/>
            <person name="Cuomo C."/>
            <person name="Litvintseva A."/>
            <person name="Chen Y."/>
            <person name="Heitman J."/>
            <person name="Sun S."/>
            <person name="Springer D."/>
            <person name="Dromer F."/>
            <person name="Young S.K."/>
            <person name="Zeng Q."/>
            <person name="Gargeya S."/>
            <person name="Fitzgerald M."/>
            <person name="Abouelleil A."/>
            <person name="Alvarado L."/>
            <person name="Berlin A.M."/>
            <person name="Chapman S.B."/>
            <person name="Dewar J."/>
            <person name="Goldberg J."/>
            <person name="Griggs A."/>
            <person name="Gujja S."/>
            <person name="Hansen M."/>
            <person name="Howarth C."/>
            <person name="Imamovic A."/>
            <person name="Larimer J."/>
            <person name="McCowan C."/>
            <person name="Murphy C."/>
            <person name="Pearson M."/>
            <person name="Priest M."/>
            <person name="Roberts A."/>
            <person name="Saif S."/>
            <person name="Shea T."/>
            <person name="Sykes S."/>
            <person name="Wortman J."/>
            <person name="Nusbaum C."/>
            <person name="Birren B."/>
        </authorList>
    </citation>
    <scope>NUCLEOTIDE SEQUENCE</scope>
    <source>
        <strain evidence="3">CBS 10118</strain>
    </source>
</reference>
<dbReference type="KEGG" id="kbi:30209323"/>
<name>A0A1B9G270_9TREE</name>
<feature type="region of interest" description="Disordered" evidence="1">
    <location>
        <begin position="41"/>
        <end position="63"/>
    </location>
</feature>
<evidence type="ECO:0000313" key="3">
    <source>
        <dbReference type="EMBL" id="WVW83782.1"/>
    </source>
</evidence>
<accession>A0A1B9G270</accession>
<proteinExistence type="predicted"/>
<evidence type="ECO:0000313" key="4">
    <source>
        <dbReference type="Proteomes" id="UP000092730"/>
    </source>
</evidence>
<dbReference type="GeneID" id="30209323"/>
<dbReference type="EMBL" id="KI894021">
    <property type="protein sequence ID" value="OCF25114.1"/>
    <property type="molecule type" value="Genomic_DNA"/>
</dbReference>
<reference evidence="3" key="4">
    <citation type="submission" date="2024-02" db="EMBL/GenBank/DDBJ databases">
        <title>Comparative genomics of Cryptococcus and Kwoniella reveals pathogenesis evolution and contrasting modes of karyotype evolution via chromosome fusion or intercentromeric recombination.</title>
        <authorList>
            <person name="Coelho M.A."/>
            <person name="David-Palma M."/>
            <person name="Shea T."/>
            <person name="Bowers K."/>
            <person name="McGinley-Smith S."/>
            <person name="Mohammad A.W."/>
            <person name="Gnirke A."/>
            <person name="Yurkov A.M."/>
            <person name="Nowrousian M."/>
            <person name="Sun S."/>
            <person name="Cuomo C.A."/>
            <person name="Heitman J."/>
        </authorList>
    </citation>
    <scope>NUCLEOTIDE SEQUENCE</scope>
    <source>
        <strain evidence="3">CBS 10118</strain>
    </source>
</reference>
<reference evidence="2" key="3">
    <citation type="submission" date="2014-01" db="EMBL/GenBank/DDBJ databases">
        <title>Evolution of pathogenesis and genome organization in the Tremellales.</title>
        <authorList>
            <person name="Cuomo C."/>
            <person name="Litvintseva A."/>
            <person name="Heitman J."/>
            <person name="Chen Y."/>
            <person name="Sun S."/>
            <person name="Springer D."/>
            <person name="Dromer F."/>
            <person name="Young S."/>
            <person name="Zeng Q."/>
            <person name="Chapman S."/>
            <person name="Gujja S."/>
            <person name="Saif S."/>
            <person name="Birren B."/>
        </authorList>
    </citation>
    <scope>NUCLEOTIDE SEQUENCE</scope>
    <source>
        <strain evidence="2">CBS 10118</strain>
    </source>
</reference>
<evidence type="ECO:0000313" key="2">
    <source>
        <dbReference type="EMBL" id="OCF25114.1"/>
    </source>
</evidence>
<keyword evidence="4" id="KW-1185">Reference proteome</keyword>
<dbReference type="EMBL" id="CP144544">
    <property type="protein sequence ID" value="WVW83782.1"/>
    <property type="molecule type" value="Genomic_DNA"/>
</dbReference>
<sequence length="238" mass="25863">MMSNFAHHRPGVACVKQTTNATVSGSRRLCLHPGNPNGDEVSLIHSISNDDPSPDTDGPGANDYDRFARFAHSQAGTSQRIWKGLYGVTTDDNNFDKLPLSLFVPHESYIGQITLDVPGGDPGLTQGTPCLAGSLSMPEGVHRELQSQAWDEYGVPQGSFSSILDVSQASLGDQRPLEYSPPRQSHFLTQQEYSQSQDLTNTGFRSVGNPQVSFDEETHEWTMKGPVETVLPAFEGSA</sequence>
<evidence type="ECO:0000256" key="1">
    <source>
        <dbReference type="SAM" id="MobiDB-lite"/>
    </source>
</evidence>